<reference evidence="2" key="1">
    <citation type="submission" date="2022-06" db="EMBL/GenBank/DDBJ databases">
        <authorList>
            <consortium name="SYNGENTA / RWTH Aachen University"/>
        </authorList>
    </citation>
    <scope>NUCLEOTIDE SEQUENCE</scope>
</reference>
<feature type="signal peptide" evidence="1">
    <location>
        <begin position="1"/>
        <end position="19"/>
    </location>
</feature>
<sequence>MVGYYSILILVYLLRYGEAEAWSIPILIVAYLGWDDAEARLIPLLIARLGKKLISRKIDRRYGWAGLRGPNSILLLISIAVTIEGWAGLSLRGSNLKMLSILIEGWAGLSLNGAKNNIAIDIDSNIDRS</sequence>
<evidence type="ECO:0000313" key="2">
    <source>
        <dbReference type="EMBL" id="CAH7685202.1"/>
    </source>
</evidence>
<proteinExistence type="predicted"/>
<gene>
    <name evidence="2" type="ORF">PPACK8108_LOCUS19687</name>
</gene>
<dbReference type="AlphaFoldDB" id="A0AAV0BH02"/>
<dbReference type="EMBL" id="CALTRL010005715">
    <property type="protein sequence ID" value="CAH7685202.1"/>
    <property type="molecule type" value="Genomic_DNA"/>
</dbReference>
<dbReference type="Proteomes" id="UP001153365">
    <property type="component" value="Unassembled WGS sequence"/>
</dbReference>
<keyword evidence="1" id="KW-0732">Signal</keyword>
<evidence type="ECO:0000256" key="1">
    <source>
        <dbReference type="SAM" id="SignalP"/>
    </source>
</evidence>
<comment type="caution">
    <text evidence="2">The sequence shown here is derived from an EMBL/GenBank/DDBJ whole genome shotgun (WGS) entry which is preliminary data.</text>
</comment>
<name>A0AAV0BH02_PHAPC</name>
<evidence type="ECO:0000313" key="3">
    <source>
        <dbReference type="Proteomes" id="UP001153365"/>
    </source>
</evidence>
<protein>
    <submittedName>
        <fullName evidence="2">Uncharacterized protein</fullName>
    </submittedName>
</protein>
<feature type="chain" id="PRO_5043784841" evidence="1">
    <location>
        <begin position="20"/>
        <end position="129"/>
    </location>
</feature>
<accession>A0AAV0BH02</accession>
<organism evidence="2 3">
    <name type="scientific">Phakopsora pachyrhizi</name>
    <name type="common">Asian soybean rust disease fungus</name>
    <dbReference type="NCBI Taxonomy" id="170000"/>
    <lineage>
        <taxon>Eukaryota</taxon>
        <taxon>Fungi</taxon>
        <taxon>Dikarya</taxon>
        <taxon>Basidiomycota</taxon>
        <taxon>Pucciniomycotina</taxon>
        <taxon>Pucciniomycetes</taxon>
        <taxon>Pucciniales</taxon>
        <taxon>Phakopsoraceae</taxon>
        <taxon>Phakopsora</taxon>
    </lineage>
</organism>
<keyword evidence="3" id="KW-1185">Reference proteome</keyword>